<dbReference type="SUPFAM" id="SSF54814">
    <property type="entry name" value="Prokaryotic type KH domain (KH-domain type II)"/>
    <property type="match status" value="1"/>
</dbReference>
<dbReference type="VEuPathDB" id="MicrosporidiaDB:M153_3050000893"/>
<dbReference type="Gene3D" id="3.30.1140.32">
    <property type="entry name" value="Ribosomal protein S3, C-terminal domain"/>
    <property type="match status" value="1"/>
</dbReference>
<evidence type="ECO:0000256" key="3">
    <source>
        <dbReference type="ARBA" id="ARBA00023274"/>
    </source>
</evidence>
<dbReference type="GO" id="GO:0022627">
    <property type="term" value="C:cytosolic small ribosomal subunit"/>
    <property type="evidence" value="ECO:0007669"/>
    <property type="project" value="EnsemblFungi"/>
</dbReference>
<comment type="caution">
    <text evidence="6">The sequence shown here is derived from an EMBL/GenBank/DDBJ whole genome shotgun (WGS) entry which is preliminary data.</text>
</comment>
<evidence type="ECO:0000313" key="6">
    <source>
        <dbReference type="EMBL" id="KRH92739.1"/>
    </source>
</evidence>
<comment type="similarity">
    <text evidence="1">Belongs to the universal ribosomal protein uS3 family.</text>
</comment>
<proteinExistence type="inferred from homology"/>
<dbReference type="InterPro" id="IPR001351">
    <property type="entry name" value="Ribosomal_uS3_C"/>
</dbReference>
<name>A0A0R0LTG8_9MICR</name>
<organism evidence="6 7">
    <name type="scientific">Pseudoloma neurophilia</name>
    <dbReference type="NCBI Taxonomy" id="146866"/>
    <lineage>
        <taxon>Eukaryota</taxon>
        <taxon>Fungi</taxon>
        <taxon>Fungi incertae sedis</taxon>
        <taxon>Microsporidia</taxon>
        <taxon>Pseudoloma</taxon>
    </lineage>
</organism>
<dbReference type="GO" id="GO:0005634">
    <property type="term" value="C:nucleus"/>
    <property type="evidence" value="ECO:0007669"/>
    <property type="project" value="TreeGrafter"/>
</dbReference>
<reference evidence="6 7" key="1">
    <citation type="submission" date="2015-07" db="EMBL/GenBank/DDBJ databases">
        <title>The genome of Pseudoloma neurophilia, a relevant intracellular parasite of the zebrafish.</title>
        <authorList>
            <person name="Ndikumana S."/>
            <person name="Pelin A."/>
            <person name="Sanders J."/>
            <person name="Corradi N."/>
        </authorList>
    </citation>
    <scope>NUCLEOTIDE SEQUENCE [LARGE SCALE GENOMIC DNA]</scope>
    <source>
        <strain evidence="6 7">MK1</strain>
    </source>
</reference>
<accession>A0A0R0LTG8</accession>
<dbReference type="OrthoDB" id="10248446at2759"/>
<dbReference type="GO" id="GO:0000056">
    <property type="term" value="P:ribosomal small subunit export from nucleus"/>
    <property type="evidence" value="ECO:0007669"/>
    <property type="project" value="EnsemblFungi"/>
</dbReference>
<dbReference type="InterPro" id="IPR015946">
    <property type="entry name" value="KH_dom-like_a/b"/>
</dbReference>
<dbReference type="GO" id="GO:0003906">
    <property type="term" value="F:DNA-(apurinic or apyrimidinic site) endonuclease activity"/>
    <property type="evidence" value="ECO:0007669"/>
    <property type="project" value="EnsemblFungi"/>
</dbReference>
<dbReference type="SUPFAM" id="SSF54821">
    <property type="entry name" value="Ribosomal protein S3 C-terminal domain"/>
    <property type="match status" value="1"/>
</dbReference>
<feature type="domain" description="Small ribosomal subunit protein uS3 C-terminal" evidence="5">
    <location>
        <begin position="104"/>
        <end position="187"/>
    </location>
</feature>
<dbReference type="GO" id="GO:0003723">
    <property type="term" value="F:RNA binding"/>
    <property type="evidence" value="ECO:0007669"/>
    <property type="project" value="InterPro"/>
</dbReference>
<dbReference type="EMBL" id="LGUB01000714">
    <property type="protein sequence ID" value="KRH92739.1"/>
    <property type="molecule type" value="Genomic_DNA"/>
</dbReference>
<keyword evidence="3" id="KW-0687">Ribonucleoprotein</keyword>
<evidence type="ECO:0000313" key="7">
    <source>
        <dbReference type="Proteomes" id="UP000051530"/>
    </source>
</evidence>
<dbReference type="GO" id="GO:1990145">
    <property type="term" value="P:maintenance of translational fidelity"/>
    <property type="evidence" value="ECO:0007669"/>
    <property type="project" value="EnsemblFungi"/>
</dbReference>
<evidence type="ECO:0000256" key="4">
    <source>
        <dbReference type="ARBA" id="ARBA00035408"/>
    </source>
</evidence>
<dbReference type="GO" id="GO:0002181">
    <property type="term" value="P:cytoplasmic translation"/>
    <property type="evidence" value="ECO:0007669"/>
    <property type="project" value="EnsemblFungi"/>
</dbReference>
<evidence type="ECO:0000259" key="5">
    <source>
        <dbReference type="Pfam" id="PF00189"/>
    </source>
</evidence>
<dbReference type="Gene3D" id="3.30.300.20">
    <property type="match status" value="1"/>
</dbReference>
<keyword evidence="7" id="KW-1185">Reference proteome</keyword>
<dbReference type="PANTHER" id="PTHR11760">
    <property type="entry name" value="30S/40S RIBOSOMAL PROTEIN S3"/>
    <property type="match status" value="1"/>
</dbReference>
<dbReference type="GO" id="GO:0070651">
    <property type="term" value="P:nonfunctional rRNA decay"/>
    <property type="evidence" value="ECO:0007669"/>
    <property type="project" value="EnsemblFungi"/>
</dbReference>
<dbReference type="Proteomes" id="UP000051530">
    <property type="component" value="Unassembled WGS sequence"/>
</dbReference>
<dbReference type="AlphaFoldDB" id="A0A0R0LTG8"/>
<dbReference type="InterPro" id="IPR009019">
    <property type="entry name" value="KH_sf_prok-type"/>
</dbReference>
<dbReference type="Pfam" id="PF00189">
    <property type="entry name" value="Ribosomal_S3_C"/>
    <property type="match status" value="1"/>
</dbReference>
<keyword evidence="2 6" id="KW-0689">Ribosomal protein</keyword>
<gene>
    <name evidence="6" type="ORF">M153_3050000893</name>
</gene>
<dbReference type="InterPro" id="IPR057258">
    <property type="entry name" value="Ribosomal_uS3"/>
</dbReference>
<dbReference type="InterPro" id="IPR036419">
    <property type="entry name" value="Ribosomal_S3_C_sf"/>
</dbReference>
<dbReference type="PANTHER" id="PTHR11760:SF32">
    <property type="entry name" value="SMALL RIBOSOMAL SUBUNIT PROTEIN US3"/>
    <property type="match status" value="1"/>
</dbReference>
<dbReference type="GO" id="GO:0003735">
    <property type="term" value="F:structural constituent of ribosome"/>
    <property type="evidence" value="ECO:0007669"/>
    <property type="project" value="EnsemblFungi"/>
</dbReference>
<evidence type="ECO:0000256" key="1">
    <source>
        <dbReference type="ARBA" id="ARBA00010761"/>
    </source>
</evidence>
<sequence>MSRQEMDKIRENTIANGIAYAEINEFFEKELQDSGYSSMKYLSHETPAKIIIKVAKTDDLINENRFRLRQITSLIEKRLKRDVVILVEMVRDRGLCPNIQAEIIRKKMSEGLTYRRAVNSALGSIKDAGAQGCIITISGKLKGQRARSQKMIWQTNIYSGAPKDEYVREGKATLLLKQGIIGIIVKIMLPHDPEGIRGPSKELPDKIRVLDIKE</sequence>
<dbReference type="GO" id="GO:0030688">
    <property type="term" value="C:preribosome, small subunit precursor"/>
    <property type="evidence" value="ECO:0007669"/>
    <property type="project" value="EnsemblFungi"/>
</dbReference>
<protein>
    <recommendedName>
        <fullName evidence="4">40S ribosomal protein S3</fullName>
    </recommendedName>
</protein>
<evidence type="ECO:0000256" key="2">
    <source>
        <dbReference type="ARBA" id="ARBA00022980"/>
    </source>
</evidence>